<organism evidence="2 3">
    <name type="scientific">Ephemerocybe angulata</name>
    <dbReference type="NCBI Taxonomy" id="980116"/>
    <lineage>
        <taxon>Eukaryota</taxon>
        <taxon>Fungi</taxon>
        <taxon>Dikarya</taxon>
        <taxon>Basidiomycota</taxon>
        <taxon>Agaricomycotina</taxon>
        <taxon>Agaricomycetes</taxon>
        <taxon>Agaricomycetidae</taxon>
        <taxon>Agaricales</taxon>
        <taxon>Agaricineae</taxon>
        <taxon>Psathyrellaceae</taxon>
        <taxon>Ephemerocybe</taxon>
    </lineage>
</organism>
<feature type="coiled-coil region" evidence="1">
    <location>
        <begin position="233"/>
        <end position="260"/>
    </location>
</feature>
<sequence length="293" mass="33168">MTSNTPLHLRDLAVSDEDRSNRKTLHFLHESSLEAEATDSIEHALGMQRGDLDEVPCVLPAEATVSELLEEGYALGDWALLPDMDKPEVQILFDLLAGNCRVPFDQRQYLPPIIHKPGTTYTYTLLFWPHIVDIRGPNGERCLSGSQRITSEIHPVCALAGLPVFLSFAKGKDSSMTLREKLQSLEPDLTQDLLRRLPDLCRAVVPEWLASIMVPLPSLFFKERPAYRDNETSEEDAERRETLEATIKALKAQLKRAKKELATDFPPSDLEILRSMKKKDITRQYAHVLNRQA</sequence>
<evidence type="ECO:0000256" key="1">
    <source>
        <dbReference type="SAM" id="Coils"/>
    </source>
</evidence>
<evidence type="ECO:0000313" key="2">
    <source>
        <dbReference type="EMBL" id="KAF6760498.1"/>
    </source>
</evidence>
<name>A0A8H6I7T9_9AGAR</name>
<dbReference type="AlphaFoldDB" id="A0A8H6I7T9"/>
<accession>A0A8H6I7T9</accession>
<keyword evidence="3" id="KW-1185">Reference proteome</keyword>
<keyword evidence="1" id="KW-0175">Coiled coil</keyword>
<comment type="caution">
    <text evidence="2">The sequence shown here is derived from an EMBL/GenBank/DDBJ whole genome shotgun (WGS) entry which is preliminary data.</text>
</comment>
<reference evidence="2 3" key="1">
    <citation type="submission" date="2020-07" db="EMBL/GenBank/DDBJ databases">
        <title>Comparative genomics of pyrophilous fungi reveals a link between fire events and developmental genes.</title>
        <authorList>
            <consortium name="DOE Joint Genome Institute"/>
            <person name="Steindorff A.S."/>
            <person name="Carver A."/>
            <person name="Calhoun S."/>
            <person name="Stillman K."/>
            <person name="Liu H."/>
            <person name="Lipzen A."/>
            <person name="Pangilinan J."/>
            <person name="Labutti K."/>
            <person name="Bruns T.D."/>
            <person name="Grigoriev I.V."/>
        </authorList>
    </citation>
    <scope>NUCLEOTIDE SEQUENCE [LARGE SCALE GENOMIC DNA]</scope>
    <source>
        <strain evidence="2 3">CBS 144469</strain>
    </source>
</reference>
<proteinExistence type="predicted"/>
<evidence type="ECO:0000313" key="3">
    <source>
        <dbReference type="Proteomes" id="UP000521943"/>
    </source>
</evidence>
<dbReference type="Proteomes" id="UP000521943">
    <property type="component" value="Unassembled WGS sequence"/>
</dbReference>
<protein>
    <submittedName>
        <fullName evidence="2">Uncharacterized protein</fullName>
    </submittedName>
</protein>
<gene>
    <name evidence="2" type="ORF">DFP72DRAFT_882348</name>
</gene>
<dbReference type="EMBL" id="JACGCI010000012">
    <property type="protein sequence ID" value="KAF6760498.1"/>
    <property type="molecule type" value="Genomic_DNA"/>
</dbReference>
<dbReference type="OrthoDB" id="3070206at2759"/>